<protein>
    <submittedName>
        <fullName evidence="1">Uncharacterized protein</fullName>
    </submittedName>
</protein>
<organism evidence="1">
    <name type="scientific">Moorena producens (strain JHB)</name>
    <dbReference type="NCBI Taxonomy" id="1454205"/>
    <lineage>
        <taxon>Bacteria</taxon>
        <taxon>Bacillati</taxon>
        <taxon>Cyanobacteriota</taxon>
        <taxon>Cyanophyceae</taxon>
        <taxon>Coleofasciculales</taxon>
        <taxon>Coleofasciculaceae</taxon>
        <taxon>Moorena</taxon>
    </lineage>
</organism>
<evidence type="ECO:0000313" key="1">
    <source>
        <dbReference type="EMBL" id="WAN69656.1"/>
    </source>
</evidence>
<dbReference type="EMBL" id="CP017708">
    <property type="protein sequence ID" value="WAN69656.1"/>
    <property type="molecule type" value="Genomic_DNA"/>
</dbReference>
<dbReference type="AlphaFoldDB" id="A0A9Q9SU39"/>
<gene>
    <name evidence="1" type="ORF">BJP36_36805</name>
</gene>
<sequence length="41" mass="4736">MRYTIFFYVAFCLLPLASCLLPKIKNVPHQVHVGWAVDQTD</sequence>
<name>A0A9Q9SU39_MOOP1</name>
<accession>A0A9Q9SU39</accession>
<reference evidence="1" key="1">
    <citation type="journal article" date="2017" name="Proc. Natl. Acad. Sci. U.S.A.">
        <title>Comparative genomics uncovers the prolific and distinctive metabolic potential of the cyanobacterial genus Moorea.</title>
        <authorList>
            <person name="Leao T."/>
            <person name="Castelao G."/>
            <person name="Korobeynikov A."/>
            <person name="Monroe E.A."/>
            <person name="Podell S."/>
            <person name="Glukhov E."/>
            <person name="Allen E.E."/>
            <person name="Gerwick W.H."/>
            <person name="Gerwick L."/>
        </authorList>
    </citation>
    <scope>NUCLEOTIDE SEQUENCE</scope>
    <source>
        <strain evidence="1">JHB</strain>
    </source>
</reference>
<reference evidence="1" key="2">
    <citation type="submission" date="2022-10" db="EMBL/GenBank/DDBJ databases">
        <authorList>
            <person name="Ngo T.-E."/>
        </authorList>
    </citation>
    <scope>NUCLEOTIDE SEQUENCE</scope>
    <source>
        <strain evidence="1">JHB</strain>
    </source>
</reference>
<dbReference type="Proteomes" id="UP000176944">
    <property type="component" value="Chromosome"/>
</dbReference>
<proteinExistence type="predicted"/>